<gene>
    <name evidence="7" type="ORF">OIDMADRAFT_53086</name>
</gene>
<evidence type="ECO:0000313" key="8">
    <source>
        <dbReference type="Proteomes" id="UP000054321"/>
    </source>
</evidence>
<reference evidence="8" key="2">
    <citation type="submission" date="2015-01" db="EMBL/GenBank/DDBJ databases">
        <title>Evolutionary Origins and Diversification of the Mycorrhizal Mutualists.</title>
        <authorList>
            <consortium name="DOE Joint Genome Institute"/>
            <consortium name="Mycorrhizal Genomics Consortium"/>
            <person name="Kohler A."/>
            <person name="Kuo A."/>
            <person name="Nagy L.G."/>
            <person name="Floudas D."/>
            <person name="Copeland A."/>
            <person name="Barry K.W."/>
            <person name="Cichocki N."/>
            <person name="Veneault-Fourrey C."/>
            <person name="LaButti K."/>
            <person name="Lindquist E.A."/>
            <person name="Lipzen A."/>
            <person name="Lundell T."/>
            <person name="Morin E."/>
            <person name="Murat C."/>
            <person name="Riley R."/>
            <person name="Ohm R."/>
            <person name="Sun H."/>
            <person name="Tunlid A."/>
            <person name="Henrissat B."/>
            <person name="Grigoriev I.V."/>
            <person name="Hibbett D.S."/>
            <person name="Martin F."/>
        </authorList>
    </citation>
    <scope>NUCLEOTIDE SEQUENCE [LARGE SCALE GENOMIC DNA]</scope>
    <source>
        <strain evidence="8">Zn</strain>
    </source>
</reference>
<dbReference type="InParanoid" id="A0A0C3CWC4"/>
<accession>A0A0C3CWC4</accession>
<keyword evidence="2" id="KW-0479">Metal-binding</keyword>
<dbReference type="EMBL" id="KN832874">
    <property type="protein sequence ID" value="KIN03289.1"/>
    <property type="molecule type" value="Genomic_DNA"/>
</dbReference>
<keyword evidence="5" id="KW-0539">Nucleus</keyword>
<keyword evidence="3" id="KW-0805">Transcription regulation</keyword>
<dbReference type="GO" id="GO:0006351">
    <property type="term" value="P:DNA-templated transcription"/>
    <property type="evidence" value="ECO:0007669"/>
    <property type="project" value="InterPro"/>
</dbReference>
<comment type="subcellular location">
    <subcellularLocation>
        <location evidence="1">Nucleus</location>
    </subcellularLocation>
</comment>
<dbReference type="SUPFAM" id="SSF57701">
    <property type="entry name" value="Zn2/Cys6 DNA-binding domain"/>
    <property type="match status" value="1"/>
</dbReference>
<dbReference type="PROSITE" id="PS00463">
    <property type="entry name" value="ZN2_CY6_FUNGAL_1"/>
    <property type="match status" value="1"/>
</dbReference>
<dbReference type="GO" id="GO:0005634">
    <property type="term" value="C:nucleus"/>
    <property type="evidence" value="ECO:0007669"/>
    <property type="project" value="UniProtKB-SubCell"/>
</dbReference>
<feature type="domain" description="Zn(2)-C6 fungal-type" evidence="6">
    <location>
        <begin position="6"/>
        <end position="38"/>
    </location>
</feature>
<dbReference type="Pfam" id="PF04082">
    <property type="entry name" value="Fungal_trans"/>
    <property type="match status" value="1"/>
</dbReference>
<dbReference type="STRING" id="913774.A0A0C3CWC4"/>
<evidence type="ECO:0000313" key="7">
    <source>
        <dbReference type="EMBL" id="KIN03289.1"/>
    </source>
</evidence>
<dbReference type="GO" id="GO:0003677">
    <property type="term" value="F:DNA binding"/>
    <property type="evidence" value="ECO:0007669"/>
    <property type="project" value="InterPro"/>
</dbReference>
<evidence type="ECO:0000256" key="5">
    <source>
        <dbReference type="ARBA" id="ARBA00023242"/>
    </source>
</evidence>
<dbReference type="InterPro" id="IPR007219">
    <property type="entry name" value="XnlR_reg_dom"/>
</dbReference>
<keyword evidence="8" id="KW-1185">Reference proteome</keyword>
<dbReference type="PROSITE" id="PS50048">
    <property type="entry name" value="ZN2_CY6_FUNGAL_2"/>
    <property type="match status" value="1"/>
</dbReference>
<dbReference type="OrthoDB" id="1924787at2759"/>
<organism evidence="7 8">
    <name type="scientific">Oidiodendron maius (strain Zn)</name>
    <dbReference type="NCBI Taxonomy" id="913774"/>
    <lineage>
        <taxon>Eukaryota</taxon>
        <taxon>Fungi</taxon>
        <taxon>Dikarya</taxon>
        <taxon>Ascomycota</taxon>
        <taxon>Pezizomycotina</taxon>
        <taxon>Leotiomycetes</taxon>
        <taxon>Leotiomycetes incertae sedis</taxon>
        <taxon>Myxotrichaceae</taxon>
        <taxon>Oidiodendron</taxon>
    </lineage>
</organism>
<dbReference type="Pfam" id="PF00172">
    <property type="entry name" value="Zn_clus"/>
    <property type="match status" value="1"/>
</dbReference>
<proteinExistence type="predicted"/>
<name>A0A0C3CWC4_OIDMZ</name>
<protein>
    <recommendedName>
        <fullName evidence="6">Zn(2)-C6 fungal-type domain-containing protein</fullName>
    </recommendedName>
</protein>
<dbReference type="Proteomes" id="UP000054321">
    <property type="component" value="Unassembled WGS sequence"/>
</dbReference>
<dbReference type="HOGENOM" id="CLU_026304_1_0_1"/>
<dbReference type="InterPro" id="IPR050815">
    <property type="entry name" value="TF_fung"/>
</dbReference>
<dbReference type="AlphaFoldDB" id="A0A0C3CWC4"/>
<dbReference type="Gene3D" id="4.10.240.10">
    <property type="entry name" value="Zn(2)-C6 fungal-type DNA-binding domain"/>
    <property type="match status" value="1"/>
</dbReference>
<dbReference type="GO" id="GO:0008270">
    <property type="term" value="F:zinc ion binding"/>
    <property type="evidence" value="ECO:0007669"/>
    <property type="project" value="InterPro"/>
</dbReference>
<dbReference type="SMART" id="SM00066">
    <property type="entry name" value="GAL4"/>
    <property type="match status" value="1"/>
</dbReference>
<dbReference type="CDD" id="cd12148">
    <property type="entry name" value="fungal_TF_MHR"/>
    <property type="match status" value="1"/>
</dbReference>
<dbReference type="PANTHER" id="PTHR47338">
    <property type="entry name" value="ZN(II)2CYS6 TRANSCRIPTION FACTOR (EUROFUNG)-RELATED"/>
    <property type="match status" value="1"/>
</dbReference>
<evidence type="ECO:0000256" key="2">
    <source>
        <dbReference type="ARBA" id="ARBA00022723"/>
    </source>
</evidence>
<dbReference type="InterPro" id="IPR036864">
    <property type="entry name" value="Zn2-C6_fun-type_DNA-bd_sf"/>
</dbReference>
<reference evidence="7 8" key="1">
    <citation type="submission" date="2014-04" db="EMBL/GenBank/DDBJ databases">
        <authorList>
            <consortium name="DOE Joint Genome Institute"/>
            <person name="Kuo A."/>
            <person name="Martino E."/>
            <person name="Perotto S."/>
            <person name="Kohler A."/>
            <person name="Nagy L.G."/>
            <person name="Floudas D."/>
            <person name="Copeland A."/>
            <person name="Barry K.W."/>
            <person name="Cichocki N."/>
            <person name="Veneault-Fourrey C."/>
            <person name="LaButti K."/>
            <person name="Lindquist E.A."/>
            <person name="Lipzen A."/>
            <person name="Lundell T."/>
            <person name="Morin E."/>
            <person name="Murat C."/>
            <person name="Sun H."/>
            <person name="Tunlid A."/>
            <person name="Henrissat B."/>
            <person name="Grigoriev I.V."/>
            <person name="Hibbett D.S."/>
            <person name="Martin F."/>
            <person name="Nordberg H.P."/>
            <person name="Cantor M.N."/>
            <person name="Hua S.X."/>
        </authorList>
    </citation>
    <scope>NUCLEOTIDE SEQUENCE [LARGE SCALE GENOMIC DNA]</scope>
    <source>
        <strain evidence="7 8">Zn</strain>
    </source>
</reference>
<dbReference type="CDD" id="cd00067">
    <property type="entry name" value="GAL4"/>
    <property type="match status" value="1"/>
</dbReference>
<sequence length="513" mass="59056">MKGATACQQCRQTKRRCIRAESQDRCLQCAKRQTKCSFMVPSPRLGPDATPVLLSTIDLPEQVIQELVSHYLSKIHDRPHSLFHPSTLRENIHNGHVSQALLFAICAMGSRFSRDPQIRLLESQLIFESKRLLKADLENICLENIQTCVLVANLCAAHSDTSTEALFFRIANGMANILWLTRFDSIDDLITREVKRRIWWTLFMADRWYSSGLGLSRQMKDFERETELPMDEQLFHSLTRFQQIIPTPWKPGLWAYMITLVELFGPIQDLNRKLVRGGYNEDEIEQQVQHLSRQLDLWLNGIPEDTKLNEDNFLYHLRRGTGGSFVALHLGFHHYSTLLYFQYLDTGRPEKATTNDYTNRCKHHASSVSLLLKRAGQQEDSEAVWPTVGHCLIVSSSVLLHTLLFGDEQLSEVRSSLNSNFEALIELTRYYPCLKSMVNRLDKFQHMCLIAAHLPTYRVDKWMLRFLIEHSLPLEGQDSNLLASVELETLSAQIQRSAEQGRFTNFPFGELSS</sequence>
<dbReference type="PANTHER" id="PTHR47338:SF16">
    <property type="entry name" value="TRANSCRIPTION FACTOR, PUTATIVE (AFU_ORTHOLOGUE AFUA_2G09360)-RELATED"/>
    <property type="match status" value="1"/>
</dbReference>
<evidence type="ECO:0000256" key="1">
    <source>
        <dbReference type="ARBA" id="ARBA00004123"/>
    </source>
</evidence>
<evidence type="ECO:0000256" key="3">
    <source>
        <dbReference type="ARBA" id="ARBA00023015"/>
    </source>
</evidence>
<dbReference type="GO" id="GO:0000981">
    <property type="term" value="F:DNA-binding transcription factor activity, RNA polymerase II-specific"/>
    <property type="evidence" value="ECO:0007669"/>
    <property type="project" value="InterPro"/>
</dbReference>
<keyword evidence="4" id="KW-0804">Transcription</keyword>
<evidence type="ECO:0000259" key="6">
    <source>
        <dbReference type="PROSITE" id="PS50048"/>
    </source>
</evidence>
<dbReference type="InterPro" id="IPR001138">
    <property type="entry name" value="Zn2Cys6_DnaBD"/>
</dbReference>
<evidence type="ECO:0000256" key="4">
    <source>
        <dbReference type="ARBA" id="ARBA00023163"/>
    </source>
</evidence>